<sequence length="273" mass="29418">MQLALTTLVSGGHLLLEDVPGTGKTALARALAQSVGGASGRIQFTPDLLPGDVTGMSVYDQRSQEFRFHAGPVFANVLLEVMEEGRVTVDGEVHEVPRPFFVVATQNPIEQAGTYRLPEAQLDRFLVKTSLGYPDPVSTREILGNARIDVHQLVLPAVASAAHLERMSEIARRTRTDPAVIDYVARLVDATRDEVRLGASIRGGQALVRASMTWAAAQGRAYVLPDDVKALAEPVLAHRLALDPEAEFDGVTAASVIGRLLLDVLPPAERMMV</sequence>
<dbReference type="EMBL" id="CP006734">
    <property type="protein sequence ID" value="AGW42644.1"/>
    <property type="molecule type" value="Genomic_DNA"/>
</dbReference>
<dbReference type="Pfam" id="PF17863">
    <property type="entry name" value="AAA_lid_2"/>
    <property type="match status" value="1"/>
</dbReference>
<dbReference type="PANTHER" id="PTHR42759">
    <property type="entry name" value="MOXR FAMILY PROTEIN"/>
    <property type="match status" value="1"/>
</dbReference>
<dbReference type="HOGENOM" id="CLU_034716_2_0_11"/>
<protein>
    <recommendedName>
        <fullName evidence="5">ATPase</fullName>
    </recommendedName>
</protein>
<dbReference type="STRING" id="1389489.O159_27530"/>
<dbReference type="PIRSF" id="PIRSF002849">
    <property type="entry name" value="AAA_ATPase_chaperone_MoxR_prd"/>
    <property type="match status" value="1"/>
</dbReference>
<dbReference type="Gene3D" id="1.10.8.80">
    <property type="entry name" value="Magnesium chelatase subunit I, C-Terminal domain"/>
    <property type="match status" value="1"/>
</dbReference>
<dbReference type="InterPro" id="IPR011703">
    <property type="entry name" value="ATPase_AAA-3"/>
</dbReference>
<dbReference type="InterPro" id="IPR041628">
    <property type="entry name" value="ChlI/MoxR_AAA_lid"/>
</dbReference>
<evidence type="ECO:0000313" key="4">
    <source>
        <dbReference type="Proteomes" id="UP000016743"/>
    </source>
</evidence>
<dbReference type="InterPro" id="IPR027417">
    <property type="entry name" value="P-loop_NTPase"/>
</dbReference>
<evidence type="ECO:0000259" key="1">
    <source>
        <dbReference type="Pfam" id="PF07726"/>
    </source>
</evidence>
<dbReference type="Proteomes" id="UP000016743">
    <property type="component" value="Chromosome"/>
</dbReference>
<dbReference type="PATRIC" id="fig|1389489.3.peg.2641"/>
<dbReference type="KEGG" id="lxy:O159_27530"/>
<evidence type="ECO:0008006" key="5">
    <source>
        <dbReference type="Google" id="ProtNLM"/>
    </source>
</evidence>
<accession>U3PAS2</accession>
<dbReference type="InterPro" id="IPR050764">
    <property type="entry name" value="CbbQ/NirQ/NorQ/GpvN"/>
</dbReference>
<dbReference type="PANTHER" id="PTHR42759:SF5">
    <property type="entry name" value="METHANOL DEHYDROGENASE REGULATOR"/>
    <property type="match status" value="1"/>
</dbReference>
<evidence type="ECO:0000259" key="2">
    <source>
        <dbReference type="Pfam" id="PF17863"/>
    </source>
</evidence>
<feature type="domain" description="ATPase AAA-3" evidence="1">
    <location>
        <begin position="13"/>
        <end position="127"/>
    </location>
</feature>
<proteinExistence type="predicted"/>
<dbReference type="Gene3D" id="3.40.50.300">
    <property type="entry name" value="P-loop containing nucleotide triphosphate hydrolases"/>
    <property type="match status" value="2"/>
</dbReference>
<dbReference type="SUPFAM" id="SSF52540">
    <property type="entry name" value="P-loop containing nucleoside triphosphate hydrolases"/>
    <property type="match status" value="1"/>
</dbReference>
<dbReference type="GO" id="GO:0016887">
    <property type="term" value="F:ATP hydrolysis activity"/>
    <property type="evidence" value="ECO:0007669"/>
    <property type="project" value="InterPro"/>
</dbReference>
<name>U3PAS2_LEIXC</name>
<evidence type="ECO:0000313" key="3">
    <source>
        <dbReference type="EMBL" id="AGW42644.1"/>
    </source>
</evidence>
<dbReference type="GO" id="GO:0005524">
    <property type="term" value="F:ATP binding"/>
    <property type="evidence" value="ECO:0007669"/>
    <property type="project" value="InterPro"/>
</dbReference>
<dbReference type="Pfam" id="PF07726">
    <property type="entry name" value="AAA_3"/>
    <property type="match status" value="1"/>
</dbReference>
<dbReference type="AlphaFoldDB" id="U3PAS2"/>
<dbReference type="eggNOG" id="COG0714">
    <property type="taxonomic scope" value="Bacteria"/>
</dbReference>
<keyword evidence="4" id="KW-1185">Reference proteome</keyword>
<reference evidence="3 4" key="1">
    <citation type="journal article" date="2013" name="Genome Announc.">
        <title>Complete Genome Sequence of Leifsonia xyli subsp. cynodontis Strain DSM46306, a Gram-Positive Bacterial Pathogen of Grasses.</title>
        <authorList>
            <person name="Monteiro-Vitorello C.B."/>
            <person name="Zerillo M.M."/>
            <person name="Van Sluys M.A."/>
            <person name="Camargo L.E."/>
            <person name="Kitajima J.P."/>
        </authorList>
    </citation>
    <scope>NUCLEOTIDE SEQUENCE [LARGE SCALE GENOMIC DNA]</scope>
    <source>
        <strain evidence="3 4">DSM 46306</strain>
    </source>
</reference>
<feature type="domain" description="ChlI/MoxR AAA lid" evidence="2">
    <location>
        <begin position="191"/>
        <end position="257"/>
    </location>
</feature>
<organism evidence="3 4">
    <name type="scientific">Leifsonia xyli subsp. cynodontis DSM 46306</name>
    <dbReference type="NCBI Taxonomy" id="1389489"/>
    <lineage>
        <taxon>Bacteria</taxon>
        <taxon>Bacillati</taxon>
        <taxon>Actinomycetota</taxon>
        <taxon>Actinomycetes</taxon>
        <taxon>Micrococcales</taxon>
        <taxon>Microbacteriaceae</taxon>
        <taxon>Leifsonia</taxon>
    </lineage>
</organism>
<gene>
    <name evidence="3" type="ORF">O159_27530</name>
</gene>